<feature type="chain" id="PRO_5011476155" evidence="2">
    <location>
        <begin position="22"/>
        <end position="122"/>
    </location>
</feature>
<organism evidence="3 4">
    <name type="scientific">Marinobacter zhejiangensis</name>
    <dbReference type="NCBI Taxonomy" id="488535"/>
    <lineage>
        <taxon>Bacteria</taxon>
        <taxon>Pseudomonadati</taxon>
        <taxon>Pseudomonadota</taxon>
        <taxon>Gammaproteobacteria</taxon>
        <taxon>Pseudomonadales</taxon>
        <taxon>Marinobacteraceae</taxon>
        <taxon>Marinobacter</taxon>
    </lineage>
</organism>
<accession>A0A1I4LUI1</accession>
<dbReference type="RefSeq" id="WP_092020449.1">
    <property type="nucleotide sequence ID" value="NZ_FOUE01000001.1"/>
</dbReference>
<dbReference type="OrthoDB" id="5975812at2"/>
<dbReference type="Pfam" id="PF20531">
    <property type="entry name" value="DUF6746"/>
    <property type="match status" value="1"/>
</dbReference>
<dbReference type="EMBL" id="FOUE01000001">
    <property type="protein sequence ID" value="SFL94493.1"/>
    <property type="molecule type" value="Genomic_DNA"/>
</dbReference>
<sequence>MKHQIRTAALALLIVTGTATANDSPDHFDGIPSNSLPQALEHLEAYNTQLASLLAQPMDVATMAEIHQLTYTLENALERMQEALEQLSETLESVHKDSEYAAADTLPGHAHQYLEDARPWTE</sequence>
<evidence type="ECO:0000256" key="2">
    <source>
        <dbReference type="SAM" id="SignalP"/>
    </source>
</evidence>
<protein>
    <submittedName>
        <fullName evidence="3">Uncharacterized protein</fullName>
    </submittedName>
</protein>
<feature type="signal peptide" evidence="2">
    <location>
        <begin position="1"/>
        <end position="21"/>
    </location>
</feature>
<dbReference type="STRING" id="488535.SAMN04487963_0663"/>
<keyword evidence="2" id="KW-0732">Signal</keyword>
<evidence type="ECO:0000313" key="3">
    <source>
        <dbReference type="EMBL" id="SFL94493.1"/>
    </source>
</evidence>
<reference evidence="4" key="1">
    <citation type="submission" date="2016-10" db="EMBL/GenBank/DDBJ databases">
        <authorList>
            <person name="Varghese N."/>
            <person name="Submissions S."/>
        </authorList>
    </citation>
    <scope>NUCLEOTIDE SEQUENCE [LARGE SCALE GENOMIC DNA]</scope>
    <source>
        <strain evidence="4">CGMCC 1.7061</strain>
    </source>
</reference>
<proteinExistence type="predicted"/>
<dbReference type="Proteomes" id="UP000198519">
    <property type="component" value="Unassembled WGS sequence"/>
</dbReference>
<keyword evidence="4" id="KW-1185">Reference proteome</keyword>
<feature type="coiled-coil region" evidence="1">
    <location>
        <begin position="66"/>
        <end position="97"/>
    </location>
</feature>
<name>A0A1I4LUI1_9GAMM</name>
<dbReference type="InterPro" id="IPR046634">
    <property type="entry name" value="DUF6746"/>
</dbReference>
<dbReference type="AlphaFoldDB" id="A0A1I4LUI1"/>
<evidence type="ECO:0000313" key="4">
    <source>
        <dbReference type="Proteomes" id="UP000198519"/>
    </source>
</evidence>
<gene>
    <name evidence="3" type="ORF">SAMN04487963_0663</name>
</gene>
<keyword evidence="1" id="KW-0175">Coiled coil</keyword>
<evidence type="ECO:0000256" key="1">
    <source>
        <dbReference type="SAM" id="Coils"/>
    </source>
</evidence>